<accession>A0ABT5DW04</accession>
<dbReference type="EC" id="3.5.3.23" evidence="3"/>
<protein>
    <submittedName>
        <fullName evidence="3">N-succinylarginine dihydrolase</fullName>
        <ecNumber evidence="3">3.5.3.23</ecNumber>
    </submittedName>
</protein>
<keyword evidence="2 3" id="KW-0378">Hydrolase</keyword>
<keyword evidence="1" id="KW-0056">Arginine metabolism</keyword>
<dbReference type="InterPro" id="IPR037031">
    <property type="entry name" value="AstB_sf"/>
</dbReference>
<dbReference type="Gene3D" id="3.75.10.20">
    <property type="entry name" value="Succinylarginine dihydrolase"/>
    <property type="match status" value="1"/>
</dbReference>
<sequence>MRHGPGWCQNREGMGEVNFDGLIGPTYNDGLAAGVAPSQRAGSTTNPKAAALAGLAKIRLARSLGLKQAVLPPQPRPNVDWLRRIGFTGDDERVLRAAAEGDGMWLRLCSNPSSMWAANAATVAPSSDTRDGRVHIVVANLQHMLHRAQEAETTHSVLSAIFRDEARFAVHAALPAVHQLGDEGAANTLRLQVGERPAVHVFAWGRGAYARHAASRFPARQTVEASQAQVRLLQLDPARVLFPQQHPDGLDGGASHSDTLALAHGSLLLIHELALRDVGNVLTELRRRLGSALQVALARAADLPLQDAVGSSVFGGQFYTCPDGQLGLLVAAESRENAAARGYLDRLVADGHVAQIREVDLRPALRHGGGPASLRLRVPLDEREEAALGGRVIVDDALEAALVAWVEKHYRDRLTPDDLADPQLLREVQTALDALTQLLALGSVYAFQR</sequence>
<name>A0ABT5DW04_9BACT</name>
<dbReference type="InterPro" id="IPR007079">
    <property type="entry name" value="SuccinylArg_d-Hdrlase_AstB"/>
</dbReference>
<comment type="caution">
    <text evidence="3">The sequence shown here is derived from an EMBL/GenBank/DDBJ whole genome shotgun (WGS) entry which is preliminary data.</text>
</comment>
<dbReference type="Pfam" id="PF04996">
    <property type="entry name" value="AstB"/>
    <property type="match status" value="1"/>
</dbReference>
<dbReference type="Proteomes" id="UP001221686">
    <property type="component" value="Unassembled WGS sequence"/>
</dbReference>
<reference evidence="3 4" key="1">
    <citation type="submission" date="2022-11" db="EMBL/GenBank/DDBJ databases">
        <title>Minimal conservation of predation-associated metabolite biosynthetic gene clusters underscores biosynthetic potential of Myxococcota including descriptions for ten novel species: Archangium lansinium sp. nov., Myxococcus landrumus sp. nov., Nannocystis bai.</title>
        <authorList>
            <person name="Ahearne A."/>
            <person name="Stevens C."/>
            <person name="Dowd S."/>
        </authorList>
    </citation>
    <scope>NUCLEOTIDE SEQUENCE [LARGE SCALE GENOMIC DNA]</scope>
    <source>
        <strain evidence="3 4">BB15-2</strain>
    </source>
</reference>
<dbReference type="PANTHER" id="PTHR30420:SF2">
    <property type="entry name" value="N-SUCCINYLARGININE DIHYDROLASE"/>
    <property type="match status" value="1"/>
</dbReference>
<dbReference type="GO" id="GO:0009015">
    <property type="term" value="F:N-succinylarginine dihydrolase activity"/>
    <property type="evidence" value="ECO:0007669"/>
    <property type="project" value="UniProtKB-EC"/>
</dbReference>
<gene>
    <name evidence="3" type="ORF">POL25_10555</name>
</gene>
<evidence type="ECO:0000313" key="3">
    <source>
        <dbReference type="EMBL" id="MDC0717335.1"/>
    </source>
</evidence>
<dbReference type="EMBL" id="JAQNDL010000001">
    <property type="protein sequence ID" value="MDC0717335.1"/>
    <property type="molecule type" value="Genomic_DNA"/>
</dbReference>
<proteinExistence type="predicted"/>
<organism evidence="3 4">
    <name type="scientific">Nannocystis bainbridge</name>
    <dbReference type="NCBI Taxonomy" id="2995303"/>
    <lineage>
        <taxon>Bacteria</taxon>
        <taxon>Pseudomonadati</taxon>
        <taxon>Myxococcota</taxon>
        <taxon>Polyangia</taxon>
        <taxon>Nannocystales</taxon>
        <taxon>Nannocystaceae</taxon>
        <taxon>Nannocystis</taxon>
    </lineage>
</organism>
<evidence type="ECO:0000313" key="4">
    <source>
        <dbReference type="Proteomes" id="UP001221686"/>
    </source>
</evidence>
<evidence type="ECO:0000256" key="1">
    <source>
        <dbReference type="ARBA" id="ARBA00022503"/>
    </source>
</evidence>
<evidence type="ECO:0000256" key="2">
    <source>
        <dbReference type="ARBA" id="ARBA00022801"/>
    </source>
</evidence>
<keyword evidence="4" id="KW-1185">Reference proteome</keyword>
<dbReference type="NCBIfam" id="NF009789">
    <property type="entry name" value="PRK13281.1"/>
    <property type="match status" value="1"/>
</dbReference>
<dbReference type="PANTHER" id="PTHR30420">
    <property type="entry name" value="N-SUCCINYLARGININE DIHYDROLASE"/>
    <property type="match status" value="1"/>
</dbReference>
<dbReference type="SUPFAM" id="SSF55909">
    <property type="entry name" value="Pentein"/>
    <property type="match status" value="1"/>
</dbReference>